<organism evidence="1 2">
    <name type="scientific">Paracoccus litorisediminis</name>
    <dbReference type="NCBI Taxonomy" id="2006130"/>
    <lineage>
        <taxon>Bacteria</taxon>
        <taxon>Pseudomonadati</taxon>
        <taxon>Pseudomonadota</taxon>
        <taxon>Alphaproteobacteria</taxon>
        <taxon>Rhodobacterales</taxon>
        <taxon>Paracoccaceae</taxon>
        <taxon>Paracoccus</taxon>
    </lineage>
</organism>
<proteinExistence type="predicted"/>
<comment type="caution">
    <text evidence="1">The sequence shown here is derived from an EMBL/GenBank/DDBJ whole genome shotgun (WGS) entry which is preliminary data.</text>
</comment>
<evidence type="ECO:0000313" key="1">
    <source>
        <dbReference type="EMBL" id="MTH60665.1"/>
    </source>
</evidence>
<evidence type="ECO:0000313" key="2">
    <source>
        <dbReference type="Proteomes" id="UP000449846"/>
    </source>
</evidence>
<reference evidence="1 2" key="1">
    <citation type="submission" date="2019-11" db="EMBL/GenBank/DDBJ databases">
        <authorList>
            <person name="Dong K."/>
        </authorList>
    </citation>
    <scope>NUCLEOTIDE SEQUENCE [LARGE SCALE GENOMIC DNA]</scope>
    <source>
        <strain evidence="1 2">NBRC 112902</strain>
    </source>
</reference>
<dbReference type="EMBL" id="WMIG01000009">
    <property type="protein sequence ID" value="MTH60665.1"/>
    <property type="molecule type" value="Genomic_DNA"/>
</dbReference>
<keyword evidence="2" id="KW-1185">Reference proteome</keyword>
<gene>
    <name evidence="1" type="ORF">GL300_15730</name>
</gene>
<dbReference type="AlphaFoldDB" id="A0A844HR75"/>
<name>A0A844HR75_9RHOB</name>
<accession>A0A844HR75</accession>
<dbReference type="RefSeq" id="WP_155040602.1">
    <property type="nucleotide sequence ID" value="NZ_WMIG01000009.1"/>
</dbReference>
<dbReference type="OrthoDB" id="7775497at2"/>
<dbReference type="Proteomes" id="UP000449846">
    <property type="component" value="Unassembled WGS sequence"/>
</dbReference>
<protein>
    <submittedName>
        <fullName evidence="1">Uncharacterized protein</fullName>
    </submittedName>
</protein>
<sequence length="169" mass="18984">MAGTTFDRLLTLTAYPAPDWEVRLFLRGPVAVDVTGVAEGSQHRLAAAAAVTSDWLTGLYLWSLRATRADEVLTVDEGRIRIAPDVALIAGAFDPRSHARKVLDAIEAVIEGRATIDQQKYTINNRELWRTPIADLLLLRSRYREEERREKRAGRHGQSLLGRQVKVRI</sequence>